<dbReference type="PANTHER" id="PTHR42951">
    <property type="entry name" value="METALLO-BETA-LACTAMASE DOMAIN-CONTAINING"/>
    <property type="match status" value="1"/>
</dbReference>
<evidence type="ECO:0000313" key="4">
    <source>
        <dbReference type="Proteomes" id="UP000220246"/>
    </source>
</evidence>
<proteinExistence type="predicted"/>
<dbReference type="GeneID" id="80802279"/>
<evidence type="ECO:0000313" key="3">
    <source>
        <dbReference type="EMBL" id="PEH90028.1"/>
    </source>
</evidence>
<dbReference type="PANTHER" id="PTHR42951:SF14">
    <property type="entry name" value="METALLO-BETA-LACTAMASE SUPERFAMILY PROTEIN"/>
    <property type="match status" value="1"/>
</dbReference>
<dbReference type="CDD" id="cd07739">
    <property type="entry name" value="metallo-hydrolase-like_MBL-fold"/>
    <property type="match status" value="1"/>
</dbReference>
<gene>
    <name evidence="3" type="ORF">CRM82_16800</name>
</gene>
<feature type="signal peptide" evidence="1">
    <location>
        <begin position="1"/>
        <end position="21"/>
    </location>
</feature>
<accession>A0A2A7UXP5</accession>
<dbReference type="SMART" id="SM00849">
    <property type="entry name" value="Lactamase_B"/>
    <property type="match status" value="1"/>
</dbReference>
<dbReference type="InterPro" id="IPR050855">
    <property type="entry name" value="NDM-1-like"/>
</dbReference>
<feature type="domain" description="Metallo-beta-lactamase" evidence="2">
    <location>
        <begin position="52"/>
        <end position="239"/>
    </location>
</feature>
<evidence type="ECO:0000256" key="1">
    <source>
        <dbReference type="SAM" id="SignalP"/>
    </source>
</evidence>
<dbReference type="Proteomes" id="UP000220246">
    <property type="component" value="Unassembled WGS sequence"/>
</dbReference>
<dbReference type="InterPro" id="IPR001279">
    <property type="entry name" value="Metallo-B-lactamas"/>
</dbReference>
<evidence type="ECO:0000259" key="2">
    <source>
        <dbReference type="SMART" id="SM00849"/>
    </source>
</evidence>
<dbReference type="AlphaFoldDB" id="A0A2A7UXP5"/>
<dbReference type="Gene3D" id="3.60.15.10">
    <property type="entry name" value="Ribonuclease Z/Hydroxyacylglutathione hydrolase-like"/>
    <property type="match status" value="1"/>
</dbReference>
<dbReference type="Pfam" id="PF00753">
    <property type="entry name" value="Lactamase_B"/>
    <property type="match status" value="1"/>
</dbReference>
<dbReference type="InterPro" id="IPR006311">
    <property type="entry name" value="TAT_signal"/>
</dbReference>
<name>A0A2A7UXP5_COMTR</name>
<dbReference type="EMBL" id="PDEA01000001">
    <property type="protein sequence ID" value="PEH90028.1"/>
    <property type="molecule type" value="Genomic_DNA"/>
</dbReference>
<dbReference type="SUPFAM" id="SSF56281">
    <property type="entry name" value="Metallo-hydrolase/oxidoreductase"/>
    <property type="match status" value="1"/>
</dbReference>
<keyword evidence="4" id="KW-1185">Reference proteome</keyword>
<sequence length="305" mass="32466">MSTRRHFVRTAGLAGMATAWAATGAAAWAAAPRASGAPLRWQHFPANEQGFSRAPVLLTGARDAVLIDGGFTLSDGRALADAIRATGKRLTTIYISQSDPDYYFSLAPVRAAFPQARVLAASDTLRAIHGNVEKKLATWGPQLKDNGPQKLADVVMPEAFDGPALTLEGQRIEVVPAEGLPNRRYLWVPSLQAIFGGVMVFSGLHVWTADTPTPGARSAWAHTLDRMLECQPAVVVPGHMAAGAPLGAAALAYTRDYLRHFEREAAKAADSKALIAAMTQLYPQAGSPMSLELGAKVAKGEMQWG</sequence>
<comment type="caution">
    <text evidence="3">The sequence shown here is derived from an EMBL/GenBank/DDBJ whole genome shotgun (WGS) entry which is preliminary data.</text>
</comment>
<feature type="chain" id="PRO_5013038100" evidence="1">
    <location>
        <begin position="22"/>
        <end position="305"/>
    </location>
</feature>
<keyword evidence="3" id="KW-0378">Hydrolase</keyword>
<protein>
    <submittedName>
        <fullName evidence="3">MBL fold metallo-hydrolase</fullName>
    </submittedName>
</protein>
<dbReference type="InterPro" id="IPR036866">
    <property type="entry name" value="RibonucZ/Hydroxyglut_hydro"/>
</dbReference>
<dbReference type="RefSeq" id="WP_066533995.1">
    <property type="nucleotide sequence ID" value="NZ_PDEA01000001.1"/>
</dbReference>
<organism evidence="3 4">
    <name type="scientific">Comamonas terrigena</name>
    <dbReference type="NCBI Taxonomy" id="32013"/>
    <lineage>
        <taxon>Bacteria</taxon>
        <taxon>Pseudomonadati</taxon>
        <taxon>Pseudomonadota</taxon>
        <taxon>Betaproteobacteria</taxon>
        <taxon>Burkholderiales</taxon>
        <taxon>Comamonadaceae</taxon>
        <taxon>Comamonas</taxon>
    </lineage>
</organism>
<dbReference type="PROSITE" id="PS51318">
    <property type="entry name" value="TAT"/>
    <property type="match status" value="1"/>
</dbReference>
<reference evidence="4" key="1">
    <citation type="submission" date="2017-09" db="EMBL/GenBank/DDBJ databases">
        <title>FDA dAtabase for Regulatory Grade micrObial Sequences (FDA-ARGOS): Supporting development and validation of Infectious Disease Dx tests.</title>
        <authorList>
            <person name="Minogue T."/>
            <person name="Wolcott M."/>
            <person name="Wasieloski L."/>
            <person name="Aguilar W."/>
            <person name="Moore D."/>
            <person name="Tallon L."/>
            <person name="Sadzewicz L."/>
            <person name="Ott S."/>
            <person name="Zhao X."/>
            <person name="Nagaraj S."/>
            <person name="Vavikolanu K."/>
            <person name="Aluvathingal J."/>
            <person name="Nadendla S."/>
            <person name="Sichtig H."/>
        </authorList>
    </citation>
    <scope>NUCLEOTIDE SEQUENCE [LARGE SCALE GENOMIC DNA]</scope>
    <source>
        <strain evidence="4">FDAARGOS_394</strain>
    </source>
</reference>
<dbReference type="STRING" id="1219032.GCA_001515545_00720"/>
<dbReference type="GO" id="GO:0016787">
    <property type="term" value="F:hydrolase activity"/>
    <property type="evidence" value="ECO:0007669"/>
    <property type="project" value="UniProtKB-KW"/>
</dbReference>
<keyword evidence="1" id="KW-0732">Signal</keyword>